<gene>
    <name evidence="3" type="ORF">GCM10010121_030610</name>
</gene>
<reference evidence="3" key="2">
    <citation type="submission" date="2020-09" db="EMBL/GenBank/DDBJ databases">
        <authorList>
            <person name="Sun Q."/>
            <person name="Ohkuma M."/>
        </authorList>
    </citation>
    <scope>NUCLEOTIDE SEQUENCE</scope>
    <source>
        <strain evidence="3">JCM 3086</strain>
    </source>
</reference>
<evidence type="ECO:0000313" key="3">
    <source>
        <dbReference type="EMBL" id="GGJ17643.1"/>
    </source>
</evidence>
<comment type="caution">
    <text evidence="3">The sequence shown here is derived from an EMBL/GenBank/DDBJ whole genome shotgun (WGS) entry which is preliminary data.</text>
</comment>
<sequence length="183" mass="17534">MGSLRLTLCTGILAAAALVPTAHAADGGGVQVTPSSAAPGGDIALRVSGCATRTATAVSDAFVSDAALSGTDGTLSGDGRIRSTATPGVYDVRITCGDTQVKSTVTVSGTGLTPDALSPLSPLSTPVAPVPAGGGGTAAHFASVDVRSEGPGATQGVVGLVLAGLAALAVGLLPRARRSCGKD</sequence>
<dbReference type="RefSeq" id="WP_189311713.1">
    <property type="nucleotide sequence ID" value="NZ_BMQA01000008.1"/>
</dbReference>
<evidence type="ECO:0000313" key="4">
    <source>
        <dbReference type="Proteomes" id="UP000657574"/>
    </source>
</evidence>
<keyword evidence="4" id="KW-1185">Reference proteome</keyword>
<keyword evidence="1" id="KW-0812">Transmembrane</keyword>
<keyword evidence="2" id="KW-0732">Signal</keyword>
<protein>
    <recommendedName>
        <fullName evidence="5">Lipoprotein</fullName>
    </recommendedName>
</protein>
<keyword evidence="1" id="KW-0472">Membrane</keyword>
<feature type="chain" id="PRO_5037915832" description="Lipoprotein" evidence="2">
    <location>
        <begin position="25"/>
        <end position="183"/>
    </location>
</feature>
<name>A0A917KLJ3_9ACTN</name>
<keyword evidence="1" id="KW-1133">Transmembrane helix</keyword>
<evidence type="ECO:0000256" key="2">
    <source>
        <dbReference type="SAM" id="SignalP"/>
    </source>
</evidence>
<reference evidence="3" key="1">
    <citation type="journal article" date="2014" name="Int. J. Syst. Evol. Microbiol.">
        <title>Complete genome sequence of Corynebacterium casei LMG S-19264T (=DSM 44701T), isolated from a smear-ripened cheese.</title>
        <authorList>
            <consortium name="US DOE Joint Genome Institute (JGI-PGF)"/>
            <person name="Walter F."/>
            <person name="Albersmeier A."/>
            <person name="Kalinowski J."/>
            <person name="Ruckert C."/>
        </authorList>
    </citation>
    <scope>NUCLEOTIDE SEQUENCE</scope>
    <source>
        <strain evidence="3">JCM 3086</strain>
    </source>
</reference>
<evidence type="ECO:0000256" key="1">
    <source>
        <dbReference type="SAM" id="Phobius"/>
    </source>
</evidence>
<accession>A0A917KLJ3</accession>
<evidence type="ECO:0008006" key="5">
    <source>
        <dbReference type="Google" id="ProtNLM"/>
    </source>
</evidence>
<organism evidence="3 4">
    <name type="scientific">Streptomyces brasiliensis</name>
    <dbReference type="NCBI Taxonomy" id="1954"/>
    <lineage>
        <taxon>Bacteria</taxon>
        <taxon>Bacillati</taxon>
        <taxon>Actinomycetota</taxon>
        <taxon>Actinomycetes</taxon>
        <taxon>Kitasatosporales</taxon>
        <taxon>Streptomycetaceae</taxon>
        <taxon>Streptomyces</taxon>
    </lineage>
</organism>
<dbReference type="EMBL" id="BMQA01000008">
    <property type="protein sequence ID" value="GGJ17643.1"/>
    <property type="molecule type" value="Genomic_DNA"/>
</dbReference>
<dbReference type="AlphaFoldDB" id="A0A917KLJ3"/>
<proteinExistence type="predicted"/>
<feature type="signal peptide" evidence="2">
    <location>
        <begin position="1"/>
        <end position="24"/>
    </location>
</feature>
<dbReference type="Proteomes" id="UP000657574">
    <property type="component" value="Unassembled WGS sequence"/>
</dbReference>
<feature type="transmembrane region" description="Helical" evidence="1">
    <location>
        <begin position="153"/>
        <end position="173"/>
    </location>
</feature>